<dbReference type="InterPro" id="IPR036388">
    <property type="entry name" value="WH-like_DNA-bd_sf"/>
</dbReference>
<dbReference type="InterPro" id="IPR028978">
    <property type="entry name" value="Chorismate_lyase_/UTRA_dom_sf"/>
</dbReference>
<evidence type="ECO:0000259" key="4">
    <source>
        <dbReference type="PROSITE" id="PS50949"/>
    </source>
</evidence>
<keyword evidence="1" id="KW-0805">Transcription regulation</keyword>
<evidence type="ECO:0000256" key="3">
    <source>
        <dbReference type="ARBA" id="ARBA00023163"/>
    </source>
</evidence>
<sequence length="240" mass="26476">MVRAHLDRLLDGMTEGEAFPSERDLAERFDVARETVRQALRELLLAGRIERRGRSTVVSRPKLVQPLAMGSYTEAARARGLSAERLLLGWTDLEADDALAAHLAVDPGAQVWQLERVLIVDGFRIGLETTYLPAQRYPGLVDGFDSRTSLYAEITARGIAFTRTADTIETTLPDAREAALLAVDARTPMFLINRVSYDQDDTPIERCRSLYRGDRMTFTTTMRAAAAQPVSPNGQAAAPA</sequence>
<evidence type="ECO:0000313" key="5">
    <source>
        <dbReference type="EMBL" id="MCZ8382471.1"/>
    </source>
</evidence>
<dbReference type="PANTHER" id="PTHR44846:SF1">
    <property type="entry name" value="MANNOSYL-D-GLYCERATE TRANSPORT_METABOLISM SYSTEM REPRESSOR MNGR-RELATED"/>
    <property type="match status" value="1"/>
</dbReference>
<name>A0ABT4Q145_9MYCO</name>
<keyword evidence="2" id="KW-0238">DNA-binding</keyword>
<keyword evidence="3" id="KW-0804">Transcription</keyword>
<dbReference type="Pfam" id="PF00392">
    <property type="entry name" value="GntR"/>
    <property type="match status" value="1"/>
</dbReference>
<dbReference type="SUPFAM" id="SSF64288">
    <property type="entry name" value="Chorismate lyase-like"/>
    <property type="match status" value="1"/>
</dbReference>
<dbReference type="InterPro" id="IPR011663">
    <property type="entry name" value="UTRA"/>
</dbReference>
<dbReference type="Pfam" id="PF07702">
    <property type="entry name" value="UTRA"/>
    <property type="match status" value="1"/>
</dbReference>
<feature type="domain" description="HTH gntR-type" evidence="4">
    <location>
        <begin position="1"/>
        <end position="61"/>
    </location>
</feature>
<evidence type="ECO:0000313" key="6">
    <source>
        <dbReference type="Proteomes" id="UP001142153"/>
    </source>
</evidence>
<dbReference type="InterPro" id="IPR036390">
    <property type="entry name" value="WH_DNA-bd_sf"/>
</dbReference>
<dbReference type="RefSeq" id="WP_269896946.1">
    <property type="nucleotide sequence ID" value="NZ_JAPZPY010000017.1"/>
</dbReference>
<protein>
    <submittedName>
        <fullName evidence="5">GntR family transcriptional regulator</fullName>
    </submittedName>
</protein>
<dbReference type="InterPro" id="IPR050679">
    <property type="entry name" value="Bact_HTH_transcr_reg"/>
</dbReference>
<dbReference type="Gene3D" id="3.40.1410.10">
    <property type="entry name" value="Chorismate lyase-like"/>
    <property type="match status" value="1"/>
</dbReference>
<dbReference type="EMBL" id="JAPZPY010000017">
    <property type="protein sequence ID" value="MCZ8382471.1"/>
    <property type="molecule type" value="Genomic_DNA"/>
</dbReference>
<dbReference type="PRINTS" id="PR00035">
    <property type="entry name" value="HTHGNTR"/>
</dbReference>
<gene>
    <name evidence="5" type="ORF">O6P37_26735</name>
</gene>
<dbReference type="SMART" id="SM00345">
    <property type="entry name" value="HTH_GNTR"/>
    <property type="match status" value="1"/>
</dbReference>
<dbReference type="Proteomes" id="UP001142153">
    <property type="component" value="Unassembled WGS sequence"/>
</dbReference>
<evidence type="ECO:0000256" key="2">
    <source>
        <dbReference type="ARBA" id="ARBA00023125"/>
    </source>
</evidence>
<proteinExistence type="predicted"/>
<keyword evidence="6" id="KW-1185">Reference proteome</keyword>
<dbReference type="SMART" id="SM00866">
    <property type="entry name" value="UTRA"/>
    <property type="match status" value="1"/>
</dbReference>
<dbReference type="PANTHER" id="PTHR44846">
    <property type="entry name" value="MANNOSYL-D-GLYCERATE TRANSPORT/METABOLISM SYSTEM REPRESSOR MNGR-RELATED"/>
    <property type="match status" value="1"/>
</dbReference>
<organism evidence="5 6">
    <name type="scientific">Mycobacterium hippophais</name>
    <dbReference type="NCBI Taxonomy" id="3016340"/>
    <lineage>
        <taxon>Bacteria</taxon>
        <taxon>Bacillati</taxon>
        <taxon>Actinomycetota</taxon>
        <taxon>Actinomycetes</taxon>
        <taxon>Mycobacteriales</taxon>
        <taxon>Mycobacteriaceae</taxon>
        <taxon>Mycobacterium</taxon>
    </lineage>
</organism>
<reference evidence="5" key="1">
    <citation type="submission" date="2022-12" db="EMBL/GenBank/DDBJ databases">
        <authorList>
            <person name="Deng Y."/>
            <person name="Zhang Y.-Q."/>
        </authorList>
    </citation>
    <scope>NUCLEOTIDE SEQUENCE</scope>
    <source>
        <strain evidence="5">CPCC 205372</strain>
    </source>
</reference>
<dbReference type="PROSITE" id="PS50949">
    <property type="entry name" value="HTH_GNTR"/>
    <property type="match status" value="1"/>
</dbReference>
<accession>A0ABT4Q145</accession>
<evidence type="ECO:0000256" key="1">
    <source>
        <dbReference type="ARBA" id="ARBA00023015"/>
    </source>
</evidence>
<comment type="caution">
    <text evidence="5">The sequence shown here is derived from an EMBL/GenBank/DDBJ whole genome shotgun (WGS) entry which is preliminary data.</text>
</comment>
<dbReference type="SUPFAM" id="SSF46785">
    <property type="entry name" value="Winged helix' DNA-binding domain"/>
    <property type="match status" value="1"/>
</dbReference>
<dbReference type="Gene3D" id="1.10.10.10">
    <property type="entry name" value="Winged helix-like DNA-binding domain superfamily/Winged helix DNA-binding domain"/>
    <property type="match status" value="1"/>
</dbReference>
<dbReference type="InterPro" id="IPR000524">
    <property type="entry name" value="Tscrpt_reg_HTH_GntR"/>
</dbReference>